<dbReference type="Proteomes" id="UP000754883">
    <property type="component" value="Unassembled WGS sequence"/>
</dbReference>
<evidence type="ECO:0000313" key="2">
    <source>
        <dbReference type="EMBL" id="CAG9983317.1"/>
    </source>
</evidence>
<organism evidence="2 3">
    <name type="scientific">Clonostachys byssicola</name>
    <dbReference type="NCBI Taxonomy" id="160290"/>
    <lineage>
        <taxon>Eukaryota</taxon>
        <taxon>Fungi</taxon>
        <taxon>Dikarya</taxon>
        <taxon>Ascomycota</taxon>
        <taxon>Pezizomycotina</taxon>
        <taxon>Sordariomycetes</taxon>
        <taxon>Hypocreomycetidae</taxon>
        <taxon>Hypocreales</taxon>
        <taxon>Bionectriaceae</taxon>
        <taxon>Clonostachys</taxon>
    </lineage>
</organism>
<proteinExistence type="predicted"/>
<sequence length="92" mass="9583">MLAFEWAWSAPNGNPMTTALAVMPTADQQPAGYVINDGAGARVWVGEHPLAPDSAPAPNPDPDPAPGPMAGNTAAVAGQDKKRRTKHGKERN</sequence>
<dbReference type="EMBL" id="CABFNO020001361">
    <property type="protein sequence ID" value="CAG9983317.1"/>
    <property type="molecule type" value="Genomic_DNA"/>
</dbReference>
<evidence type="ECO:0000313" key="3">
    <source>
        <dbReference type="Proteomes" id="UP000754883"/>
    </source>
</evidence>
<protein>
    <submittedName>
        <fullName evidence="2">Uncharacterized protein</fullName>
    </submittedName>
</protein>
<dbReference type="AlphaFoldDB" id="A0A9N9UB06"/>
<feature type="compositionally biased region" description="Pro residues" evidence="1">
    <location>
        <begin position="55"/>
        <end position="67"/>
    </location>
</feature>
<gene>
    <name evidence="2" type="ORF">CBYS24578_00010317</name>
</gene>
<name>A0A9N9UB06_9HYPO</name>
<accession>A0A9N9UB06</accession>
<evidence type="ECO:0000256" key="1">
    <source>
        <dbReference type="SAM" id="MobiDB-lite"/>
    </source>
</evidence>
<comment type="caution">
    <text evidence="2">The sequence shown here is derived from an EMBL/GenBank/DDBJ whole genome shotgun (WGS) entry which is preliminary data.</text>
</comment>
<feature type="compositionally biased region" description="Basic residues" evidence="1">
    <location>
        <begin position="81"/>
        <end position="92"/>
    </location>
</feature>
<reference evidence="3" key="1">
    <citation type="submission" date="2019-06" db="EMBL/GenBank/DDBJ databases">
        <authorList>
            <person name="Broberg M."/>
        </authorList>
    </citation>
    <scope>NUCLEOTIDE SEQUENCE [LARGE SCALE GENOMIC DNA]</scope>
</reference>
<keyword evidence="3" id="KW-1185">Reference proteome</keyword>
<feature type="region of interest" description="Disordered" evidence="1">
    <location>
        <begin position="47"/>
        <end position="92"/>
    </location>
</feature>
<reference evidence="2 3" key="2">
    <citation type="submission" date="2021-10" db="EMBL/GenBank/DDBJ databases">
        <authorList>
            <person name="Piombo E."/>
        </authorList>
    </citation>
    <scope>NUCLEOTIDE SEQUENCE [LARGE SCALE GENOMIC DNA]</scope>
</reference>